<dbReference type="InterPro" id="IPR001313">
    <property type="entry name" value="Pumilio_RNA-bd_rpt"/>
</dbReference>
<reference evidence="11" key="1">
    <citation type="submission" date="2024-07" db="EMBL/GenBank/DDBJ databases">
        <title>Two chromosome-level genome assemblies of Korean endemic species Abeliophyllum distichum and Forsythia ovata (Oleaceae).</title>
        <authorList>
            <person name="Jang H."/>
        </authorList>
    </citation>
    <scope>NUCLEOTIDE SEQUENCE [LARGE SCALE GENOMIC DNA]</scope>
</reference>
<feature type="repeat" description="Pumilio" evidence="7">
    <location>
        <begin position="698"/>
        <end position="733"/>
    </location>
</feature>
<keyword evidence="3" id="KW-0677">Repeat</keyword>
<dbReference type="CDD" id="cd07920">
    <property type="entry name" value="Pumilio"/>
    <property type="match status" value="1"/>
</dbReference>
<feature type="region of interest" description="Disordered" evidence="8">
    <location>
        <begin position="607"/>
        <end position="635"/>
    </location>
</feature>
<evidence type="ECO:0000256" key="4">
    <source>
        <dbReference type="ARBA" id="ARBA00022845"/>
    </source>
</evidence>
<feature type="repeat" description="Pumilio" evidence="7">
    <location>
        <begin position="734"/>
        <end position="769"/>
    </location>
</feature>
<keyword evidence="11" id="KW-1185">Reference proteome</keyword>
<evidence type="ECO:0000256" key="6">
    <source>
        <dbReference type="ARBA" id="ARBA00055193"/>
    </source>
</evidence>
<dbReference type="SMART" id="SM00025">
    <property type="entry name" value="Pumilio"/>
    <property type="match status" value="8"/>
</dbReference>
<evidence type="ECO:0000256" key="5">
    <source>
        <dbReference type="ARBA" id="ARBA00022884"/>
    </source>
</evidence>
<comment type="function">
    <text evidence="6">Sequence-specific RNA-binding protein that regulates translation and mRNA stability by binding the 3'-UTR of target mRNAs. Binds the APUM-binding elements (APBEs) in the 3'-UTR mRNA sequence of CLV1, PNH, WUS and FAS2.</text>
</comment>
<dbReference type="PROSITE" id="PS50303">
    <property type="entry name" value="PUM_HD"/>
    <property type="match status" value="1"/>
</dbReference>
<dbReference type="Proteomes" id="UP001604277">
    <property type="component" value="Unassembled WGS sequence"/>
</dbReference>
<dbReference type="EMBL" id="JBFOLJ010000002">
    <property type="protein sequence ID" value="KAL2554138.1"/>
    <property type="molecule type" value="Genomic_DNA"/>
</dbReference>
<evidence type="ECO:0000313" key="11">
    <source>
        <dbReference type="Proteomes" id="UP001604277"/>
    </source>
</evidence>
<dbReference type="Gene3D" id="1.25.10.10">
    <property type="entry name" value="Leucine-rich Repeat Variant"/>
    <property type="match status" value="1"/>
</dbReference>
<dbReference type="InterPro" id="IPR033712">
    <property type="entry name" value="Pumilio_RNA-bd"/>
</dbReference>
<evidence type="ECO:0000256" key="1">
    <source>
        <dbReference type="ARBA" id="ARBA00004496"/>
    </source>
</evidence>
<feature type="repeat" description="Pumilio" evidence="7">
    <location>
        <begin position="915"/>
        <end position="956"/>
    </location>
</feature>
<comment type="caution">
    <text evidence="10">The sequence shown here is derived from an EMBL/GenBank/DDBJ whole genome shotgun (WGS) entry which is preliminary data.</text>
</comment>
<dbReference type="InterPro" id="IPR011989">
    <property type="entry name" value="ARM-like"/>
</dbReference>
<dbReference type="PANTHER" id="PTHR12537">
    <property type="entry name" value="RNA BINDING PROTEIN PUMILIO-RELATED"/>
    <property type="match status" value="1"/>
</dbReference>
<dbReference type="GO" id="GO:0003729">
    <property type="term" value="F:mRNA binding"/>
    <property type="evidence" value="ECO:0007669"/>
    <property type="project" value="UniProtKB-ARBA"/>
</dbReference>
<comment type="subcellular location">
    <subcellularLocation>
        <location evidence="1">Cytoplasm</location>
    </subcellularLocation>
</comment>
<dbReference type="SUPFAM" id="SSF48371">
    <property type="entry name" value="ARM repeat"/>
    <property type="match status" value="1"/>
</dbReference>
<organism evidence="10 11">
    <name type="scientific">Forsythia ovata</name>
    <dbReference type="NCBI Taxonomy" id="205694"/>
    <lineage>
        <taxon>Eukaryota</taxon>
        <taxon>Viridiplantae</taxon>
        <taxon>Streptophyta</taxon>
        <taxon>Embryophyta</taxon>
        <taxon>Tracheophyta</taxon>
        <taxon>Spermatophyta</taxon>
        <taxon>Magnoliopsida</taxon>
        <taxon>eudicotyledons</taxon>
        <taxon>Gunneridae</taxon>
        <taxon>Pentapetalae</taxon>
        <taxon>asterids</taxon>
        <taxon>lamiids</taxon>
        <taxon>Lamiales</taxon>
        <taxon>Oleaceae</taxon>
        <taxon>Forsythieae</taxon>
        <taxon>Forsythia</taxon>
    </lineage>
</organism>
<sequence length="991" mass="108875">MATESLIRILEGTDNWPSHKQSARYGPASASMAIEDLGLFLKGQRFQGLGKDMIPNRSESAPPSMEGSIAAIENILSWRTSTLNPGLVHPSISADNSETQGNYFAESTSFSKYGSNVKLDPKYRQPINSWESHRLFHDSGSTSSDWKMSPNDDSMLLPMGNLPAHEEEPEDDRSSELSGSLSVEKAVLLGHHEDTFDSTQEESHQTSLPSYDQYCSSSHKSMEKMVDLEADFQTLHNLSVSASTSAASAPSADDTRKVSQRNPINVPVSSPPLVDGTRGILVRPPLLKTHLNTVNLDSKDDLLTIGVSDLDVAHIKSGIEGVNLSSASNSDYHKIQHNVQVFSHNNMLQQQASPQQGNTSRVQGSQSQMSYPGLIRAYSSNHFHYGSSTAVVQPILQSSGFTPPPAAFMASPNPFYPSLQPGGYFTSQYGVGGYTFHPAVLPSFLAGSSPHGAVPLAIDSSVFPSSGVSEGGSVHGYDMQYPEKFYGQVGFSMLPPLSDSSHMQYIRQPVRDSYGVYGHFGHTMPRDGAIASQVNACDPKNGPELVAYSTNQKFLHPSGAGYNSLNPRRGNAPSHFSFGSPINVGPLMQYPTSPVISPVLPGTPVGGNTFSGGRNNISLSQASSGNTGNSYGLQSPSWDDTNSFSFLEELKSGKGQRYKLSDIAGHVAEVSVDQHGSRFIQQKLENCTVEEKESLFKEVVPHASKLMTDVFGNYVIQKLFEYGTPKQRKDLANQLTDQILPLSLQMYGCRVIQKALEVIELEQKAKLVRELDGHVMRCVRDQNGNHVIQKCIESIPAAGIDFIISSFRGQVATLSMHPYGCRVIQRVLEHCDDELQTQFIVDEILESVCTLIQDQYGNYVTQHVLERGKPHERSQIISKITGSVVQLSQHKFASNVVEKCLEYGDSTAREMLMKEIIGHGDKNDNLLIMMKDQYANYVIQKILQKCTDDQREVLLGLIRNHLTALKKYTYGKHIVARFEHLCGQEIQTSES</sequence>
<dbReference type="FunFam" id="1.25.10.10:FF:000004">
    <property type="entry name" value="Pumilio homolog 1 isoform 2"/>
    <property type="match status" value="1"/>
</dbReference>
<feature type="repeat" description="Pumilio" evidence="7">
    <location>
        <begin position="843"/>
        <end position="878"/>
    </location>
</feature>
<dbReference type="GO" id="GO:0005737">
    <property type="term" value="C:cytoplasm"/>
    <property type="evidence" value="ECO:0007669"/>
    <property type="project" value="UniProtKB-SubCell"/>
</dbReference>
<keyword evidence="4" id="KW-0810">Translation regulation</keyword>
<dbReference type="InterPro" id="IPR016024">
    <property type="entry name" value="ARM-type_fold"/>
</dbReference>
<dbReference type="PROSITE" id="PS50302">
    <property type="entry name" value="PUM"/>
    <property type="match status" value="8"/>
</dbReference>
<dbReference type="AlphaFoldDB" id="A0ABD1WZP3"/>
<feature type="repeat" description="Pumilio" evidence="7">
    <location>
        <begin position="662"/>
        <end position="697"/>
    </location>
</feature>
<evidence type="ECO:0000313" key="10">
    <source>
        <dbReference type="EMBL" id="KAL2554138.1"/>
    </source>
</evidence>
<dbReference type="GO" id="GO:0006417">
    <property type="term" value="P:regulation of translation"/>
    <property type="evidence" value="ECO:0007669"/>
    <property type="project" value="UniProtKB-KW"/>
</dbReference>
<evidence type="ECO:0000256" key="8">
    <source>
        <dbReference type="SAM" id="MobiDB-lite"/>
    </source>
</evidence>
<gene>
    <name evidence="10" type="ORF">Fot_07757</name>
</gene>
<evidence type="ECO:0000256" key="7">
    <source>
        <dbReference type="PROSITE-ProRule" id="PRU00317"/>
    </source>
</evidence>
<dbReference type="PANTHER" id="PTHR12537:SF119">
    <property type="entry name" value="PUMILIO HOMOLOG 6, CHLOROPLASTIC"/>
    <property type="match status" value="1"/>
</dbReference>
<keyword evidence="5" id="KW-0694">RNA-binding</keyword>
<evidence type="ECO:0000256" key="2">
    <source>
        <dbReference type="ARBA" id="ARBA00022490"/>
    </source>
</evidence>
<feature type="region of interest" description="Disordered" evidence="8">
    <location>
        <begin position="242"/>
        <end position="270"/>
    </location>
</feature>
<name>A0ABD1WZP3_9LAMI</name>
<feature type="repeat" description="Pumilio" evidence="7">
    <location>
        <begin position="879"/>
        <end position="914"/>
    </location>
</feature>
<feature type="repeat" description="Pumilio" evidence="7">
    <location>
        <begin position="806"/>
        <end position="842"/>
    </location>
</feature>
<accession>A0ABD1WZP3</accession>
<proteinExistence type="predicted"/>
<feature type="domain" description="PUM-HD" evidence="9">
    <location>
        <begin position="642"/>
        <end position="982"/>
    </location>
</feature>
<feature type="region of interest" description="Disordered" evidence="8">
    <location>
        <begin position="141"/>
        <end position="180"/>
    </location>
</feature>
<feature type="compositionally biased region" description="Low complexity" evidence="8">
    <location>
        <begin position="242"/>
        <end position="252"/>
    </location>
</feature>
<dbReference type="Pfam" id="PF00806">
    <property type="entry name" value="PUF"/>
    <property type="match status" value="8"/>
</dbReference>
<dbReference type="InterPro" id="IPR033133">
    <property type="entry name" value="PUM-HD"/>
</dbReference>
<keyword evidence="2" id="KW-0963">Cytoplasm</keyword>
<evidence type="ECO:0000259" key="9">
    <source>
        <dbReference type="PROSITE" id="PS50303"/>
    </source>
</evidence>
<evidence type="ECO:0000256" key="3">
    <source>
        <dbReference type="ARBA" id="ARBA00022737"/>
    </source>
</evidence>
<protein>
    <submittedName>
        <fullName evidence="10">Pumilio-like protein 5</fullName>
    </submittedName>
</protein>
<feature type="repeat" description="Pumilio" evidence="7">
    <location>
        <begin position="770"/>
        <end position="805"/>
    </location>
</feature>